<feature type="chain" id="PRO_5009266938" description="Beta-galactosidase" evidence="7">
    <location>
        <begin position="20"/>
        <end position="602"/>
    </location>
</feature>
<dbReference type="SUPFAM" id="SSF49785">
    <property type="entry name" value="Galactose-binding domain-like"/>
    <property type="match status" value="1"/>
</dbReference>
<evidence type="ECO:0000313" key="12">
    <source>
        <dbReference type="Proteomes" id="UP000199679"/>
    </source>
</evidence>
<dbReference type="RefSeq" id="WP_091373914.1">
    <property type="nucleotide sequence ID" value="NZ_LT629740.1"/>
</dbReference>
<feature type="domain" description="Beta-galactosidase 1-like first all-beta" evidence="9">
    <location>
        <begin position="389"/>
        <end position="500"/>
    </location>
</feature>
<dbReference type="PANTHER" id="PTHR23421">
    <property type="entry name" value="BETA-GALACTOSIDASE RELATED"/>
    <property type="match status" value="1"/>
</dbReference>
<dbReference type="PRINTS" id="PR00742">
    <property type="entry name" value="GLHYDRLASE35"/>
</dbReference>
<sequence length="602" mass="68757">MKKNLLALFFLFLSAACFAQQKHMFSLGKKDFLLDGKPFQIISGEMHPARIPREYWRNRIRMAKAMGCNTIAAYVFWNYQEVSPGKFDFTTGNHNIAEFIRICKEEGMWVLLRPGPYVCAEWDFGGLPTWLLKIPDIKVRCMDTRYMAAVKQYISHLAAEVRPLLCTNGGPILMSQIENEYGSYGNDKVYLETLRQLWQQNGINVPFYTADGATPYMLEAGNIMGAAIGLDSGTSDADFEQSNDYNPNVPSFSSETYPGWLTHWKEKWAKIDTIDIKKDITYLLEHHKSFNLYVVHGGTNFGFNAGANAFSSTQYQPDVTSYDYDAPINEQGQPTPKYFMLRNLIAKYVSYKIPEVPKSIETISIRPITLKPFTSIWQQLPQPFNSPQPLPMEYFGQNQGLMLYRTKLIGHKNGTLTITEPHDYALIFLDGKFIDTVYRNGGKWSVKLPVSTTKNPVLDILVEGMGHINFAQYIIDRKGITDRVTLEGMTLMNWQIYPLPMNEDFVQQLKPLNFDKSANTKGLFFSGDFNLEKTGDTYFDLSKYSKGIVYINGHNLGRYWNVGPQQRLYCPASWLKKGHNQIIVFDFHQAEAREVSGVTSLQ</sequence>
<name>A0A1H1YT46_MUCMA</name>
<evidence type="ECO:0000256" key="4">
    <source>
        <dbReference type="PIRSR" id="PIRSR006336-1"/>
    </source>
</evidence>
<keyword evidence="3 5" id="KW-0326">Glycosidase</keyword>
<feature type="domain" description="Glycoside hydrolase 35 catalytic" evidence="8">
    <location>
        <begin position="32"/>
        <end position="347"/>
    </location>
</feature>
<dbReference type="EMBL" id="LT629740">
    <property type="protein sequence ID" value="SDT24236.1"/>
    <property type="molecule type" value="Genomic_DNA"/>
</dbReference>
<feature type="active site" description="Nucleophile" evidence="4">
    <location>
        <position position="255"/>
    </location>
</feature>
<dbReference type="InterPro" id="IPR008979">
    <property type="entry name" value="Galactose-bd-like_sf"/>
</dbReference>
<dbReference type="PROSITE" id="PS51257">
    <property type="entry name" value="PROKAR_LIPOPROTEIN"/>
    <property type="match status" value="1"/>
</dbReference>
<protein>
    <recommendedName>
        <fullName evidence="5">Beta-galactosidase</fullName>
        <ecNumber evidence="5">3.2.1.23</ecNumber>
    </recommendedName>
</protein>
<gene>
    <name evidence="11" type="ORF">SAMN05216490_2831</name>
</gene>
<feature type="active site" description="Proton donor" evidence="4">
    <location>
        <position position="180"/>
    </location>
</feature>
<comment type="catalytic activity">
    <reaction evidence="5">
        <text>Hydrolysis of terminal non-reducing beta-D-galactose residues in beta-D-galactosides.</text>
        <dbReference type="EC" id="3.2.1.23"/>
    </reaction>
</comment>
<comment type="similarity">
    <text evidence="1 6">Belongs to the glycosyl hydrolase 35 family.</text>
</comment>
<dbReference type="InterPro" id="IPR031330">
    <property type="entry name" value="Gly_Hdrlase_35_cat"/>
</dbReference>
<dbReference type="Pfam" id="PF21317">
    <property type="entry name" value="BetaGal_ABD_1"/>
    <property type="match status" value="1"/>
</dbReference>
<dbReference type="InterPro" id="IPR017853">
    <property type="entry name" value="GH"/>
</dbReference>
<dbReference type="GO" id="GO:0004565">
    <property type="term" value="F:beta-galactosidase activity"/>
    <property type="evidence" value="ECO:0007669"/>
    <property type="project" value="UniProtKB-EC"/>
</dbReference>
<evidence type="ECO:0000259" key="9">
    <source>
        <dbReference type="Pfam" id="PF21317"/>
    </source>
</evidence>
<dbReference type="Proteomes" id="UP000199679">
    <property type="component" value="Chromosome I"/>
</dbReference>
<evidence type="ECO:0000256" key="5">
    <source>
        <dbReference type="RuleBase" id="RU000675"/>
    </source>
</evidence>
<evidence type="ECO:0000256" key="3">
    <source>
        <dbReference type="ARBA" id="ARBA00023295"/>
    </source>
</evidence>
<reference evidence="11 12" key="1">
    <citation type="submission" date="2016-10" db="EMBL/GenBank/DDBJ databases">
        <authorList>
            <person name="de Groot N.N."/>
        </authorList>
    </citation>
    <scope>NUCLEOTIDE SEQUENCE [LARGE SCALE GENOMIC DNA]</scope>
    <source>
        <strain evidence="11 12">MP1X4</strain>
    </source>
</reference>
<evidence type="ECO:0000256" key="2">
    <source>
        <dbReference type="ARBA" id="ARBA00022801"/>
    </source>
</evidence>
<evidence type="ECO:0000256" key="1">
    <source>
        <dbReference type="ARBA" id="ARBA00009809"/>
    </source>
</evidence>
<dbReference type="Gene3D" id="3.20.20.80">
    <property type="entry name" value="Glycosidases"/>
    <property type="match status" value="1"/>
</dbReference>
<dbReference type="SUPFAM" id="SSF51445">
    <property type="entry name" value="(Trans)glycosidases"/>
    <property type="match status" value="1"/>
</dbReference>
<keyword evidence="12" id="KW-1185">Reference proteome</keyword>
<dbReference type="PIRSF" id="PIRSF006336">
    <property type="entry name" value="B-gal"/>
    <property type="match status" value="1"/>
</dbReference>
<dbReference type="EC" id="3.2.1.23" evidence="5"/>
<evidence type="ECO:0000256" key="7">
    <source>
        <dbReference type="SAM" id="SignalP"/>
    </source>
</evidence>
<dbReference type="Pfam" id="PF21467">
    <property type="entry name" value="BetaGal_gal-bd"/>
    <property type="match status" value="1"/>
</dbReference>
<proteinExistence type="inferred from homology"/>
<keyword evidence="2 5" id="KW-0378">Hydrolase</keyword>
<feature type="domain" description="Beta-galactosidase galactose-binding" evidence="10">
    <location>
        <begin position="523"/>
        <end position="580"/>
    </location>
</feature>
<evidence type="ECO:0000259" key="10">
    <source>
        <dbReference type="Pfam" id="PF21467"/>
    </source>
</evidence>
<dbReference type="InterPro" id="IPR019801">
    <property type="entry name" value="Glyco_hydro_35_CS"/>
</dbReference>
<evidence type="ECO:0000259" key="8">
    <source>
        <dbReference type="Pfam" id="PF01301"/>
    </source>
</evidence>
<evidence type="ECO:0000313" key="11">
    <source>
        <dbReference type="EMBL" id="SDT24236.1"/>
    </source>
</evidence>
<dbReference type="InterPro" id="IPR048913">
    <property type="entry name" value="BetaGal_gal-bd"/>
</dbReference>
<accession>A0A1H1YT46</accession>
<dbReference type="Pfam" id="PF01301">
    <property type="entry name" value="Glyco_hydro_35"/>
    <property type="match status" value="1"/>
</dbReference>
<dbReference type="Gene3D" id="2.60.120.260">
    <property type="entry name" value="Galactose-binding domain-like"/>
    <property type="match status" value="2"/>
</dbReference>
<dbReference type="InterPro" id="IPR026283">
    <property type="entry name" value="B-gal_1-like"/>
</dbReference>
<dbReference type="InterPro" id="IPR048912">
    <property type="entry name" value="BetaGal1-like_ABD1"/>
</dbReference>
<organism evidence="11 12">
    <name type="scientific">Mucilaginibacter mallensis</name>
    <dbReference type="NCBI Taxonomy" id="652787"/>
    <lineage>
        <taxon>Bacteria</taxon>
        <taxon>Pseudomonadati</taxon>
        <taxon>Bacteroidota</taxon>
        <taxon>Sphingobacteriia</taxon>
        <taxon>Sphingobacteriales</taxon>
        <taxon>Sphingobacteriaceae</taxon>
        <taxon>Mucilaginibacter</taxon>
    </lineage>
</organism>
<dbReference type="OrthoDB" id="703126at2"/>
<dbReference type="GO" id="GO:0005975">
    <property type="term" value="P:carbohydrate metabolic process"/>
    <property type="evidence" value="ECO:0007669"/>
    <property type="project" value="InterPro"/>
</dbReference>
<dbReference type="PROSITE" id="PS01182">
    <property type="entry name" value="GLYCOSYL_HYDROL_F35"/>
    <property type="match status" value="1"/>
</dbReference>
<dbReference type="InterPro" id="IPR001944">
    <property type="entry name" value="Glycoside_Hdrlase_35"/>
</dbReference>
<dbReference type="AlphaFoldDB" id="A0A1H1YT46"/>
<evidence type="ECO:0000256" key="6">
    <source>
        <dbReference type="RuleBase" id="RU003679"/>
    </source>
</evidence>
<feature type="signal peptide" evidence="7">
    <location>
        <begin position="1"/>
        <end position="19"/>
    </location>
</feature>
<dbReference type="STRING" id="652787.SAMN05216490_2831"/>
<keyword evidence="7" id="KW-0732">Signal</keyword>